<protein>
    <recommendedName>
        <fullName evidence="4">DUF4231 domain-containing protein</fullName>
    </recommendedName>
</protein>
<dbReference type="RefSeq" id="WP_344941845.1">
    <property type="nucleotide sequence ID" value="NZ_BAABDC010000001.1"/>
</dbReference>
<dbReference type="EMBL" id="BAABDC010000001">
    <property type="protein sequence ID" value="GAA3693925.1"/>
    <property type="molecule type" value="Genomic_DNA"/>
</dbReference>
<name>A0ABP7CSK7_9MICO</name>
<accession>A0ABP7CSK7</accession>
<feature type="region of interest" description="Disordered" evidence="1">
    <location>
        <begin position="1"/>
        <end position="21"/>
    </location>
</feature>
<evidence type="ECO:0000313" key="2">
    <source>
        <dbReference type="EMBL" id="GAA3693925.1"/>
    </source>
</evidence>
<dbReference type="InterPro" id="IPR025325">
    <property type="entry name" value="DUF4231"/>
</dbReference>
<dbReference type="Pfam" id="PF14015">
    <property type="entry name" value="DUF4231"/>
    <property type="match status" value="1"/>
</dbReference>
<reference evidence="3" key="1">
    <citation type="journal article" date="2019" name="Int. J. Syst. Evol. Microbiol.">
        <title>The Global Catalogue of Microorganisms (GCM) 10K type strain sequencing project: providing services to taxonomists for standard genome sequencing and annotation.</title>
        <authorList>
            <consortium name="The Broad Institute Genomics Platform"/>
            <consortium name="The Broad Institute Genome Sequencing Center for Infectious Disease"/>
            <person name="Wu L."/>
            <person name="Ma J."/>
        </authorList>
    </citation>
    <scope>NUCLEOTIDE SEQUENCE [LARGE SCALE GENOMIC DNA]</scope>
    <source>
        <strain evidence="3">JCM 17125</strain>
    </source>
</reference>
<evidence type="ECO:0000256" key="1">
    <source>
        <dbReference type="SAM" id="MobiDB-lite"/>
    </source>
</evidence>
<keyword evidence="3" id="KW-1185">Reference proteome</keyword>
<proteinExistence type="predicted"/>
<evidence type="ECO:0000313" key="3">
    <source>
        <dbReference type="Proteomes" id="UP001501468"/>
    </source>
</evidence>
<gene>
    <name evidence="2" type="ORF">GCM10022399_08020</name>
</gene>
<comment type="caution">
    <text evidence="2">The sequence shown here is derived from an EMBL/GenBank/DDBJ whole genome shotgun (WGS) entry which is preliminary data.</text>
</comment>
<dbReference type="NCBIfam" id="NF033634">
    <property type="entry name" value="SLATT_1"/>
    <property type="match status" value="1"/>
</dbReference>
<dbReference type="Proteomes" id="UP001501468">
    <property type="component" value="Unassembled WGS sequence"/>
</dbReference>
<sequence>MGANPGWMSDELPDPADPEQSASAAWTAYRDQFTSYSHGARTNRLSYQSARIISLTAAAAATVSAGLSATPWVTASLGALIVVLEGLQQLFQWHENWIAYRQATETMRQHAIDFAAGVAPYDSADGRDRLARLAVLRRDVALRESGGWAGRMRSAGQGSGPVGA</sequence>
<organism evidence="2 3">
    <name type="scientific">Terrabacter ginsenosidimutans</name>
    <dbReference type="NCBI Taxonomy" id="490575"/>
    <lineage>
        <taxon>Bacteria</taxon>
        <taxon>Bacillati</taxon>
        <taxon>Actinomycetota</taxon>
        <taxon>Actinomycetes</taxon>
        <taxon>Micrococcales</taxon>
        <taxon>Intrasporangiaceae</taxon>
        <taxon>Terrabacter</taxon>
    </lineage>
</organism>
<evidence type="ECO:0008006" key="4">
    <source>
        <dbReference type="Google" id="ProtNLM"/>
    </source>
</evidence>